<keyword evidence="2" id="KW-1185">Reference proteome</keyword>
<evidence type="ECO:0000313" key="2">
    <source>
        <dbReference type="Proteomes" id="UP000199331"/>
    </source>
</evidence>
<dbReference type="STRING" id="604088.SAMN04488060_1134"/>
<organism evidence="1 2">
    <name type="scientific">Qipengyuania nanhaisediminis</name>
    <dbReference type="NCBI Taxonomy" id="604088"/>
    <lineage>
        <taxon>Bacteria</taxon>
        <taxon>Pseudomonadati</taxon>
        <taxon>Pseudomonadota</taxon>
        <taxon>Alphaproteobacteria</taxon>
        <taxon>Sphingomonadales</taxon>
        <taxon>Erythrobacteraceae</taxon>
        <taxon>Qipengyuania</taxon>
    </lineage>
</organism>
<accession>A0A1I5LNG3</accession>
<proteinExistence type="predicted"/>
<dbReference type="Proteomes" id="UP000199331">
    <property type="component" value="Unassembled WGS sequence"/>
</dbReference>
<evidence type="ECO:0000313" key="1">
    <source>
        <dbReference type="EMBL" id="SFO98717.1"/>
    </source>
</evidence>
<dbReference type="RefSeq" id="WP_090478216.1">
    <property type="nucleotide sequence ID" value="NZ_FOWZ01000001.1"/>
</dbReference>
<sequence>MSQPFARYLHPFDVAHHPSLEPEVKRAILASWASDRHTVENQPAMRQPPELKGPVSVDNVFAALRSLVGPDSQPTLQ</sequence>
<gene>
    <name evidence="1" type="ORF">SAMN04488060_1134</name>
</gene>
<reference evidence="2" key="1">
    <citation type="submission" date="2016-10" db="EMBL/GenBank/DDBJ databases">
        <authorList>
            <person name="Varghese N."/>
            <person name="Submissions S."/>
        </authorList>
    </citation>
    <scope>NUCLEOTIDE SEQUENCE [LARGE SCALE GENOMIC DNA]</scope>
    <source>
        <strain evidence="2">CGMCC 1.7715</strain>
    </source>
</reference>
<dbReference type="EMBL" id="FOWZ01000001">
    <property type="protein sequence ID" value="SFO98717.1"/>
    <property type="molecule type" value="Genomic_DNA"/>
</dbReference>
<dbReference type="OrthoDB" id="7477898at2"/>
<protein>
    <submittedName>
        <fullName evidence="1">Uncharacterized protein</fullName>
    </submittedName>
</protein>
<dbReference type="AlphaFoldDB" id="A0A1I5LNG3"/>
<name>A0A1I5LNG3_9SPHN</name>